<dbReference type="InterPro" id="IPR036095">
    <property type="entry name" value="PTS_EIIB-like_sf"/>
</dbReference>
<dbReference type="Pfam" id="PF08279">
    <property type="entry name" value="HTH_11"/>
    <property type="match status" value="1"/>
</dbReference>
<evidence type="ECO:0000256" key="3">
    <source>
        <dbReference type="ARBA" id="ARBA00023015"/>
    </source>
</evidence>
<dbReference type="PROSITE" id="PS51372">
    <property type="entry name" value="PRD_2"/>
    <property type="match status" value="2"/>
</dbReference>
<keyword evidence="9" id="KW-1185">Reference proteome</keyword>
<dbReference type="Pfam" id="PF00874">
    <property type="entry name" value="PRD"/>
    <property type="match status" value="2"/>
</dbReference>
<dbReference type="PANTHER" id="PTHR30185">
    <property type="entry name" value="CRYPTIC BETA-GLUCOSIDE BGL OPERON ANTITERMINATOR"/>
    <property type="match status" value="1"/>
</dbReference>
<dbReference type="OrthoDB" id="3239954at2"/>
<dbReference type="GeneID" id="96667603"/>
<dbReference type="InterPro" id="IPR036388">
    <property type="entry name" value="WH-like_DNA-bd_sf"/>
</dbReference>
<keyword evidence="2" id="KW-0677">Repeat</keyword>
<dbReference type="InterPro" id="IPR011608">
    <property type="entry name" value="PRD"/>
</dbReference>
<feature type="domain" description="PTS EIIB type-2" evidence="6">
    <location>
        <begin position="397"/>
        <end position="484"/>
    </location>
</feature>
<dbReference type="Gene3D" id="1.10.1790.10">
    <property type="entry name" value="PRD domain"/>
    <property type="match status" value="2"/>
</dbReference>
<name>A0A0R1PH28_9LACO</name>
<evidence type="ECO:0000256" key="1">
    <source>
        <dbReference type="ARBA" id="ARBA00022679"/>
    </source>
</evidence>
<reference evidence="8 9" key="1">
    <citation type="journal article" date="2015" name="Genome Announc.">
        <title>Expanding the biotechnology potential of lactobacilli through comparative genomics of 213 strains and associated genera.</title>
        <authorList>
            <person name="Sun Z."/>
            <person name="Harris H.M."/>
            <person name="McCann A."/>
            <person name="Guo C."/>
            <person name="Argimon S."/>
            <person name="Zhang W."/>
            <person name="Yang X."/>
            <person name="Jeffery I.B."/>
            <person name="Cooney J.C."/>
            <person name="Kagawa T.F."/>
            <person name="Liu W."/>
            <person name="Song Y."/>
            <person name="Salvetti E."/>
            <person name="Wrobel A."/>
            <person name="Rasinkangas P."/>
            <person name="Parkhill J."/>
            <person name="Rea M.C."/>
            <person name="O'Sullivan O."/>
            <person name="Ritari J."/>
            <person name="Douillard F.P."/>
            <person name="Paul Ross R."/>
            <person name="Yang R."/>
            <person name="Briner A.E."/>
            <person name="Felis G.E."/>
            <person name="de Vos W.M."/>
            <person name="Barrangou R."/>
            <person name="Klaenhammer T.R."/>
            <person name="Caufield P.W."/>
            <person name="Cui Y."/>
            <person name="Zhang H."/>
            <person name="O'Toole P.W."/>
        </authorList>
    </citation>
    <scope>NUCLEOTIDE SEQUENCE [LARGE SCALE GENOMIC DNA]</scope>
    <source>
        <strain evidence="8 9">DSM 13238</strain>
    </source>
</reference>
<dbReference type="PANTHER" id="PTHR30185:SF18">
    <property type="entry name" value="TRANSCRIPTIONAL REGULATOR MTLR"/>
    <property type="match status" value="1"/>
</dbReference>
<keyword evidence="3" id="KW-0805">Transcription regulation</keyword>
<dbReference type="PATRIC" id="fig|1122151.5.peg.1989"/>
<evidence type="ECO:0000259" key="7">
    <source>
        <dbReference type="PROSITE" id="PS51372"/>
    </source>
</evidence>
<feature type="domain" description="PRD" evidence="7">
    <location>
        <begin position="173"/>
        <end position="279"/>
    </location>
</feature>
<dbReference type="AlphaFoldDB" id="A0A0R1PH28"/>
<evidence type="ECO:0000256" key="2">
    <source>
        <dbReference type="ARBA" id="ARBA00022737"/>
    </source>
</evidence>
<dbReference type="Gene3D" id="3.40.50.2300">
    <property type="match status" value="1"/>
</dbReference>
<dbReference type="Pfam" id="PF05043">
    <property type="entry name" value="Mga"/>
    <property type="match status" value="1"/>
</dbReference>
<dbReference type="SUPFAM" id="SSF63520">
    <property type="entry name" value="PTS-regulatory domain, PRD"/>
    <property type="match status" value="2"/>
</dbReference>
<dbReference type="InterPro" id="IPR003501">
    <property type="entry name" value="PTS_EIIB_2/3"/>
</dbReference>
<evidence type="ECO:0000256" key="5">
    <source>
        <dbReference type="ARBA" id="ARBA00023163"/>
    </source>
</evidence>
<protein>
    <submittedName>
        <fullName evidence="8">BglG family transcriptional antiterminator</fullName>
    </submittedName>
</protein>
<dbReference type="Pfam" id="PF02302">
    <property type="entry name" value="PTS_IIB"/>
    <property type="match status" value="1"/>
</dbReference>
<dbReference type="GO" id="GO:0006355">
    <property type="term" value="P:regulation of DNA-templated transcription"/>
    <property type="evidence" value="ECO:0007669"/>
    <property type="project" value="InterPro"/>
</dbReference>
<dbReference type="Proteomes" id="UP000051908">
    <property type="component" value="Unassembled WGS sequence"/>
</dbReference>
<dbReference type="RefSeq" id="WP_025086086.1">
    <property type="nucleotide sequence ID" value="NZ_AZES01000040.1"/>
</dbReference>
<feature type="domain" description="PRD" evidence="7">
    <location>
        <begin position="291"/>
        <end position="396"/>
    </location>
</feature>
<proteinExistence type="predicted"/>
<evidence type="ECO:0000313" key="8">
    <source>
        <dbReference type="EMBL" id="KRL31534.1"/>
    </source>
</evidence>
<accession>A0A0R1PH28</accession>
<dbReference type="SUPFAM" id="SSF46785">
    <property type="entry name" value="Winged helix' DNA-binding domain"/>
    <property type="match status" value="1"/>
</dbReference>
<dbReference type="GO" id="GO:0009401">
    <property type="term" value="P:phosphoenolpyruvate-dependent sugar phosphotransferase system"/>
    <property type="evidence" value="ECO:0007669"/>
    <property type="project" value="InterPro"/>
</dbReference>
<keyword evidence="1" id="KW-0808">Transferase</keyword>
<evidence type="ECO:0000313" key="9">
    <source>
        <dbReference type="Proteomes" id="UP000051908"/>
    </source>
</evidence>
<comment type="caution">
    <text evidence="8">The sequence shown here is derived from an EMBL/GenBank/DDBJ whole genome shotgun (WGS) entry which is preliminary data.</text>
</comment>
<evidence type="ECO:0000259" key="6">
    <source>
        <dbReference type="PROSITE" id="PS51099"/>
    </source>
</evidence>
<dbReference type="Gene3D" id="1.10.10.10">
    <property type="entry name" value="Winged helix-like DNA-binding domain superfamily/Winged helix DNA-binding domain"/>
    <property type="match status" value="1"/>
</dbReference>
<dbReference type="EMBL" id="AZES01000040">
    <property type="protein sequence ID" value="KRL31534.1"/>
    <property type="molecule type" value="Genomic_DNA"/>
</dbReference>
<dbReference type="CDD" id="cd05568">
    <property type="entry name" value="PTS_IIB_bgl_like"/>
    <property type="match status" value="1"/>
</dbReference>
<dbReference type="InterPro" id="IPR036634">
    <property type="entry name" value="PRD_sf"/>
</dbReference>
<dbReference type="InterPro" id="IPR007737">
    <property type="entry name" value="Mga_HTH"/>
</dbReference>
<organism evidence="8 9">
    <name type="scientific">Companilactobacillus paralimentarius DSM 13238 = JCM 10415</name>
    <dbReference type="NCBI Taxonomy" id="1122151"/>
    <lineage>
        <taxon>Bacteria</taxon>
        <taxon>Bacillati</taxon>
        <taxon>Bacillota</taxon>
        <taxon>Bacilli</taxon>
        <taxon>Lactobacillales</taxon>
        <taxon>Lactobacillaceae</taxon>
        <taxon>Companilactobacillus</taxon>
    </lineage>
</organism>
<keyword evidence="4" id="KW-0010">Activator</keyword>
<keyword evidence="5" id="KW-0804">Transcription</keyword>
<sequence length="484" mass="55424">MDPLAKKVILFLSKNTGYIKSTDLAKELNVSTKTIYRTIKRINHDREIITSQRGLGYTIEPGSDSELTENFDDLNENKKRTYAIGVYILFNQPTGPKFFKTADKFYLSESALNKEIQKINSSIDKFKIKITRKNGHLIVIGNEIDIRQALNFFLIRKGAVSEGFTSISEIFPSINDNDRGFLITQLTLIQDELNVVLVDPYTLNIFSHLYILMGRIRSSAHASKPKKIETTDIKYDQFYETARLIIENISRYTNRTIDASEIIYLSQYLLSLRYMHSNDIQQINNAAPTTQFEKPVIDFANEIINHYPFQRIINKQHLLTDLCAHIKPMLNRLKSNLVVVNPLVDEIKDSYSSEFQQTKQIVDDYTMKEYQLKLSEDEISFITLYVVKAIEESAKTNKILLMCTTGIGTAQLLRTKLLNAIPNLNITDVISSYSYREDMAKYNAEADLIISTVAIPEQSKVPIVVVSPLLNELDLQRVKSFLNV</sequence>
<dbReference type="InterPro" id="IPR036390">
    <property type="entry name" value="WH_DNA-bd_sf"/>
</dbReference>
<dbReference type="InterPro" id="IPR013011">
    <property type="entry name" value="PTS_EIIB_2"/>
</dbReference>
<dbReference type="PROSITE" id="PS51099">
    <property type="entry name" value="PTS_EIIB_TYPE_2"/>
    <property type="match status" value="1"/>
</dbReference>
<dbReference type="SUPFAM" id="SSF52794">
    <property type="entry name" value="PTS system IIB component-like"/>
    <property type="match status" value="1"/>
</dbReference>
<evidence type="ECO:0000256" key="4">
    <source>
        <dbReference type="ARBA" id="ARBA00023159"/>
    </source>
</evidence>
<dbReference type="GO" id="GO:0008982">
    <property type="term" value="F:protein-N(PI)-phosphohistidine-sugar phosphotransferase activity"/>
    <property type="evidence" value="ECO:0007669"/>
    <property type="project" value="InterPro"/>
</dbReference>
<gene>
    <name evidence="8" type="ORF">FD33_GL001922</name>
</gene>
<dbReference type="InterPro" id="IPR050661">
    <property type="entry name" value="BglG_antiterminators"/>
</dbReference>
<dbReference type="InterPro" id="IPR013196">
    <property type="entry name" value="HTH_11"/>
</dbReference>